<feature type="domain" description="SMP-30/Gluconolactonase/LRE-like region" evidence="2">
    <location>
        <begin position="16"/>
        <end position="259"/>
    </location>
</feature>
<evidence type="ECO:0000313" key="3">
    <source>
        <dbReference type="EMBL" id="RJF90274.1"/>
    </source>
</evidence>
<reference evidence="3 4" key="1">
    <citation type="submission" date="2018-09" db="EMBL/GenBank/DDBJ databases">
        <authorList>
            <person name="Zhu H."/>
        </authorList>
    </citation>
    <scope>NUCLEOTIDE SEQUENCE [LARGE SCALE GENOMIC DNA]</scope>
    <source>
        <strain evidence="3 4">K2R01-6</strain>
    </source>
</reference>
<dbReference type="RefSeq" id="WP_119761343.1">
    <property type="nucleotide sequence ID" value="NZ_QYUM01000003.1"/>
</dbReference>
<comment type="caution">
    <text evidence="3">The sequence shown here is derived from an EMBL/GenBank/DDBJ whole genome shotgun (WGS) entry which is preliminary data.</text>
</comment>
<dbReference type="InterPro" id="IPR013658">
    <property type="entry name" value="SGL"/>
</dbReference>
<dbReference type="InterPro" id="IPR011042">
    <property type="entry name" value="6-blade_b-propeller_TolB-like"/>
</dbReference>
<dbReference type="Pfam" id="PF08450">
    <property type="entry name" value="SGL"/>
    <property type="match status" value="1"/>
</dbReference>
<keyword evidence="4" id="KW-1185">Reference proteome</keyword>
<evidence type="ECO:0000259" key="2">
    <source>
        <dbReference type="Pfam" id="PF08450"/>
    </source>
</evidence>
<sequence length="294" mass="31482">MEKALTARRIAEGLLFGEGIRWRGDEIVLSDMIGERVVAVDPASGAIRTLFDQGIRTNGLVVLDDGSILVLSMYDTKVLKLAPDGAVETYADLSGVATGYLGDVVMHASGDLYVDDVGVRPFHGEPLKQIGRVILVKPDGSLSPVLENLSFPNGIVISADGRTLFLVQSFLSPPSITAFNIRADGSLGDPRPFATAESLIDGLTADDAGGIWACVPHENEIRRFDSGGEITHRVLFGNYEPIACTIGGPNGTVMAVTAIKSLEGRNIFEEMQAKKVRADIFTVDVPFANRLSRP</sequence>
<gene>
    <name evidence="3" type="ORF">D3876_08345</name>
</gene>
<dbReference type="OrthoDB" id="2633250at2"/>
<dbReference type="Gene3D" id="2.120.10.30">
    <property type="entry name" value="TolB, C-terminal domain"/>
    <property type="match status" value="1"/>
</dbReference>
<dbReference type="Proteomes" id="UP000286100">
    <property type="component" value="Unassembled WGS sequence"/>
</dbReference>
<dbReference type="AlphaFoldDB" id="A0A418WJR9"/>
<organism evidence="3 4">
    <name type="scientific">Sphingomonas cavernae</name>
    <dbReference type="NCBI Taxonomy" id="2320861"/>
    <lineage>
        <taxon>Bacteria</taxon>
        <taxon>Pseudomonadati</taxon>
        <taxon>Pseudomonadota</taxon>
        <taxon>Alphaproteobacteria</taxon>
        <taxon>Sphingomonadales</taxon>
        <taxon>Sphingomonadaceae</taxon>
        <taxon>Sphingomonas</taxon>
    </lineage>
</organism>
<dbReference type="InterPro" id="IPR051262">
    <property type="entry name" value="SMP-30/CGR1_Lactonase"/>
</dbReference>
<accession>A0A418WJR9</accession>
<protein>
    <submittedName>
        <fullName evidence="3">SMP-30/gluconolactonase/LRE family protein</fullName>
    </submittedName>
</protein>
<dbReference type="GO" id="GO:0016787">
    <property type="term" value="F:hydrolase activity"/>
    <property type="evidence" value="ECO:0007669"/>
    <property type="project" value="UniProtKB-KW"/>
</dbReference>
<name>A0A418WJR9_9SPHN</name>
<evidence type="ECO:0000256" key="1">
    <source>
        <dbReference type="ARBA" id="ARBA00022801"/>
    </source>
</evidence>
<dbReference type="PANTHER" id="PTHR47572:SF4">
    <property type="entry name" value="LACTONASE DRP35"/>
    <property type="match status" value="1"/>
</dbReference>
<keyword evidence="1" id="KW-0378">Hydrolase</keyword>
<proteinExistence type="predicted"/>
<dbReference type="PANTHER" id="PTHR47572">
    <property type="entry name" value="LIPOPROTEIN-RELATED"/>
    <property type="match status" value="1"/>
</dbReference>
<evidence type="ECO:0000313" key="4">
    <source>
        <dbReference type="Proteomes" id="UP000286100"/>
    </source>
</evidence>
<dbReference type="SUPFAM" id="SSF63829">
    <property type="entry name" value="Calcium-dependent phosphotriesterase"/>
    <property type="match status" value="1"/>
</dbReference>
<dbReference type="EMBL" id="QYUM01000003">
    <property type="protein sequence ID" value="RJF90274.1"/>
    <property type="molecule type" value="Genomic_DNA"/>
</dbReference>